<dbReference type="InterPro" id="IPR003734">
    <property type="entry name" value="DUF155"/>
</dbReference>
<organism evidence="5 6">
    <name type="scientific">Heliocybe sulcata</name>
    <dbReference type="NCBI Taxonomy" id="5364"/>
    <lineage>
        <taxon>Eukaryota</taxon>
        <taxon>Fungi</taxon>
        <taxon>Dikarya</taxon>
        <taxon>Basidiomycota</taxon>
        <taxon>Agaricomycotina</taxon>
        <taxon>Agaricomycetes</taxon>
        <taxon>Gloeophyllales</taxon>
        <taxon>Gloeophyllaceae</taxon>
        <taxon>Heliocybe</taxon>
    </lineage>
</organism>
<comment type="similarity">
    <text evidence="1">Belongs to the RMD1/sif2 family.</text>
</comment>
<evidence type="ECO:0000256" key="2">
    <source>
        <dbReference type="SAM" id="MobiDB-lite"/>
    </source>
</evidence>
<proteinExistence type="inferred from homology"/>
<feature type="compositionally biased region" description="Basic residues" evidence="2">
    <location>
        <begin position="16"/>
        <end position="30"/>
    </location>
</feature>
<evidence type="ECO:0000313" key="5">
    <source>
        <dbReference type="EMBL" id="TFK46874.1"/>
    </source>
</evidence>
<dbReference type="Proteomes" id="UP000305948">
    <property type="component" value="Unassembled WGS sequence"/>
</dbReference>
<evidence type="ECO:0000313" key="6">
    <source>
        <dbReference type="Proteomes" id="UP000305948"/>
    </source>
</evidence>
<evidence type="ECO:0000259" key="4">
    <source>
        <dbReference type="Pfam" id="PF02582"/>
    </source>
</evidence>
<feature type="compositionally biased region" description="Polar residues" evidence="2">
    <location>
        <begin position="1"/>
        <end position="11"/>
    </location>
</feature>
<dbReference type="EMBL" id="ML213527">
    <property type="protein sequence ID" value="TFK46874.1"/>
    <property type="molecule type" value="Genomic_DNA"/>
</dbReference>
<name>A0A5C3MNL1_9AGAM</name>
<feature type="compositionally biased region" description="Polar residues" evidence="2">
    <location>
        <begin position="36"/>
        <end position="54"/>
    </location>
</feature>
<keyword evidence="3" id="KW-0472">Membrane</keyword>
<evidence type="ECO:0000256" key="3">
    <source>
        <dbReference type="SAM" id="Phobius"/>
    </source>
</evidence>
<dbReference type="AlphaFoldDB" id="A0A5C3MNL1"/>
<evidence type="ECO:0000256" key="1">
    <source>
        <dbReference type="ARBA" id="ARBA00008306"/>
    </source>
</evidence>
<keyword evidence="3" id="KW-0812">Transmembrane</keyword>
<protein>
    <submittedName>
        <fullName evidence="5">DUF155-domain-containing protein</fullName>
    </submittedName>
</protein>
<feature type="compositionally biased region" description="Basic and acidic residues" evidence="2">
    <location>
        <begin position="219"/>
        <end position="241"/>
    </location>
</feature>
<feature type="region of interest" description="Disordered" evidence="2">
    <location>
        <begin position="195"/>
        <end position="249"/>
    </location>
</feature>
<gene>
    <name evidence="5" type="ORF">OE88DRAFT_870914</name>
</gene>
<feature type="domain" description="DUF155" evidence="4">
    <location>
        <begin position="259"/>
        <end position="435"/>
    </location>
</feature>
<dbReference type="InterPro" id="IPR051624">
    <property type="entry name" value="RMD1/Sad1-interacting"/>
</dbReference>
<dbReference type="PANTHER" id="PTHR16255">
    <property type="entry name" value="REQUIRED FOR MEIOTIC NUCLEAR DIVISION PROTEIN 1 HOMOLOG"/>
    <property type="match status" value="1"/>
</dbReference>
<accession>A0A5C3MNL1</accession>
<dbReference type="GO" id="GO:0005739">
    <property type="term" value="C:mitochondrion"/>
    <property type="evidence" value="ECO:0007669"/>
    <property type="project" value="UniProtKB-ARBA"/>
</dbReference>
<feature type="transmembrane region" description="Helical" evidence="3">
    <location>
        <begin position="460"/>
        <end position="485"/>
    </location>
</feature>
<keyword evidence="3" id="KW-1133">Transmembrane helix</keyword>
<dbReference type="OrthoDB" id="18302at2759"/>
<dbReference type="Pfam" id="PF02582">
    <property type="entry name" value="DUF155"/>
    <property type="match status" value="1"/>
</dbReference>
<feature type="region of interest" description="Disordered" evidence="2">
    <location>
        <begin position="1"/>
        <end position="80"/>
    </location>
</feature>
<sequence>MSLPQMTRTPSTPLPTRKHTRPHAPGKAVRRPSLSALPTATGPKTQRTSKTSQKLVVLPSAPQTKPLPGEEFQGDDTLGYETDTGLVVRDYKNEGERMSKDQRKKAGFKRLTVYCVADGFKMKLLASFLKREHNVGPRVYDEAMYVMYHLPLLPGYGPNSNLRSSAPPNERLMKRMSEAEENGYQGMYFTSQSPETKFSESGYIPSVSPKTPPAMSSVTEREEEREAETDTERDGGGRETPRPQAASAPYKVEENVAEVIFFSYGVVAFFGMQEGEERSILEDVENAGGMIKKFQEDDWEVEEFHYVHDPNIVYPRIYNDFFTFKSPSHLLKISIAHALAQSTLLAHYESLAHRVLSAPTTLSIPRQLASTGVLTLRRTEALKLTGRLFKLKRDVNLMGNVLDVPELFWDEASLGELYESVREYMEVEQRVGVLNEKLGVASDLLDAIHNHLNNSAMERITWIIIWLIVVACVVEMGEVLARLVVHATMGNKKKLANAAVNALSRDEVLRTLEGMMAKSPGNM</sequence>
<dbReference type="PANTHER" id="PTHR16255:SF4">
    <property type="entry name" value="SPORULATION PROTEIN RMD8"/>
    <property type="match status" value="1"/>
</dbReference>
<keyword evidence="6" id="KW-1185">Reference proteome</keyword>
<reference evidence="5 6" key="1">
    <citation type="journal article" date="2019" name="Nat. Ecol. Evol.">
        <title>Megaphylogeny resolves global patterns of mushroom evolution.</title>
        <authorList>
            <person name="Varga T."/>
            <person name="Krizsan K."/>
            <person name="Foldi C."/>
            <person name="Dima B."/>
            <person name="Sanchez-Garcia M."/>
            <person name="Sanchez-Ramirez S."/>
            <person name="Szollosi G.J."/>
            <person name="Szarkandi J.G."/>
            <person name="Papp V."/>
            <person name="Albert L."/>
            <person name="Andreopoulos W."/>
            <person name="Angelini C."/>
            <person name="Antonin V."/>
            <person name="Barry K.W."/>
            <person name="Bougher N.L."/>
            <person name="Buchanan P."/>
            <person name="Buyck B."/>
            <person name="Bense V."/>
            <person name="Catcheside P."/>
            <person name="Chovatia M."/>
            <person name="Cooper J."/>
            <person name="Damon W."/>
            <person name="Desjardin D."/>
            <person name="Finy P."/>
            <person name="Geml J."/>
            <person name="Haridas S."/>
            <person name="Hughes K."/>
            <person name="Justo A."/>
            <person name="Karasinski D."/>
            <person name="Kautmanova I."/>
            <person name="Kiss B."/>
            <person name="Kocsube S."/>
            <person name="Kotiranta H."/>
            <person name="LaButti K.M."/>
            <person name="Lechner B.E."/>
            <person name="Liimatainen K."/>
            <person name="Lipzen A."/>
            <person name="Lukacs Z."/>
            <person name="Mihaltcheva S."/>
            <person name="Morgado L.N."/>
            <person name="Niskanen T."/>
            <person name="Noordeloos M.E."/>
            <person name="Ohm R.A."/>
            <person name="Ortiz-Santana B."/>
            <person name="Ovrebo C."/>
            <person name="Racz N."/>
            <person name="Riley R."/>
            <person name="Savchenko A."/>
            <person name="Shiryaev A."/>
            <person name="Soop K."/>
            <person name="Spirin V."/>
            <person name="Szebenyi C."/>
            <person name="Tomsovsky M."/>
            <person name="Tulloss R.E."/>
            <person name="Uehling J."/>
            <person name="Grigoriev I.V."/>
            <person name="Vagvolgyi C."/>
            <person name="Papp T."/>
            <person name="Martin F.M."/>
            <person name="Miettinen O."/>
            <person name="Hibbett D.S."/>
            <person name="Nagy L.G."/>
        </authorList>
    </citation>
    <scope>NUCLEOTIDE SEQUENCE [LARGE SCALE GENOMIC DNA]</scope>
    <source>
        <strain evidence="5 6">OMC1185</strain>
    </source>
</reference>